<dbReference type="SUPFAM" id="SSF48452">
    <property type="entry name" value="TPR-like"/>
    <property type="match status" value="1"/>
</dbReference>
<dbReference type="Gene3D" id="1.25.40.10">
    <property type="entry name" value="Tetratricopeptide repeat domain"/>
    <property type="match status" value="2"/>
</dbReference>
<feature type="domain" description="O-GlcNAc transferase C-terminal" evidence="9">
    <location>
        <begin position="279"/>
        <end position="420"/>
    </location>
</feature>
<evidence type="ECO:0000256" key="3">
    <source>
        <dbReference type="ARBA" id="ARBA00011970"/>
    </source>
</evidence>
<comment type="caution">
    <text evidence="10">The sequence shown here is derived from an EMBL/GenBank/DDBJ whole genome shotgun (WGS) entry which is preliminary data.</text>
</comment>
<evidence type="ECO:0000256" key="8">
    <source>
        <dbReference type="PROSITE-ProRule" id="PRU00339"/>
    </source>
</evidence>
<evidence type="ECO:0000256" key="2">
    <source>
        <dbReference type="ARBA" id="ARBA00005386"/>
    </source>
</evidence>
<dbReference type="GO" id="GO:0097363">
    <property type="term" value="F:protein O-acetylglucosaminyltransferase activity"/>
    <property type="evidence" value="ECO:0007669"/>
    <property type="project" value="UniProtKB-EC"/>
</dbReference>
<dbReference type="EC" id="2.4.1.255" evidence="3"/>
<dbReference type="SUPFAM" id="SSF53756">
    <property type="entry name" value="UDP-Glycosyltransferase/glycogen phosphorylase"/>
    <property type="match status" value="1"/>
</dbReference>
<accession>A0A431UGW4</accession>
<dbReference type="AlphaFoldDB" id="A0A431UGW4"/>
<dbReference type="EMBL" id="RXLZ01000032">
    <property type="protein sequence ID" value="RTQ88774.1"/>
    <property type="molecule type" value="Genomic_DNA"/>
</dbReference>
<feature type="domain" description="O-GlcNAc transferase C-terminal" evidence="9">
    <location>
        <begin position="439"/>
        <end position="620"/>
    </location>
</feature>
<evidence type="ECO:0000259" key="9">
    <source>
        <dbReference type="Pfam" id="PF13844"/>
    </source>
</evidence>
<gene>
    <name evidence="10" type="ORF">EKL94_12155</name>
</gene>
<name>A0A431UGW4_STEMA</name>
<dbReference type="Pfam" id="PF14559">
    <property type="entry name" value="TPR_19"/>
    <property type="match status" value="1"/>
</dbReference>
<feature type="repeat" description="TPR" evidence="8">
    <location>
        <begin position="102"/>
        <end position="135"/>
    </location>
</feature>
<dbReference type="Gene3D" id="3.40.50.11380">
    <property type="match status" value="1"/>
</dbReference>
<dbReference type="InterPro" id="IPR019734">
    <property type="entry name" value="TPR_rpt"/>
</dbReference>
<dbReference type="Pfam" id="PF13174">
    <property type="entry name" value="TPR_6"/>
    <property type="match status" value="1"/>
</dbReference>
<dbReference type="InterPro" id="IPR029489">
    <property type="entry name" value="OGT/SEC/SPY_C"/>
</dbReference>
<evidence type="ECO:0000256" key="1">
    <source>
        <dbReference type="ARBA" id="ARBA00004922"/>
    </source>
</evidence>
<evidence type="ECO:0000313" key="11">
    <source>
        <dbReference type="Proteomes" id="UP000271705"/>
    </source>
</evidence>
<dbReference type="RefSeq" id="WP_126929303.1">
    <property type="nucleotide sequence ID" value="NZ_RXLZ01000032.1"/>
</dbReference>
<keyword evidence="7 8" id="KW-0802">TPR repeat</keyword>
<dbReference type="SMART" id="SM00028">
    <property type="entry name" value="TPR"/>
    <property type="match status" value="3"/>
</dbReference>
<proteinExistence type="inferred from homology"/>
<sequence length="633" mass="70033">MNEAAEARRYHYAARLNDALPHYRRALQLDPADDVLRYDTALCMMQLGHAEAAAELFQQIHPASTAWQPARAPLAICLRDSNRPDEALEPAHQAITTAEPQGWQWMLLGDLQQRTGQQTAAIDSLQSALGLDPTLLEAHHLMGLVLQEMGRFEEAIISYETVAAQLPMERINIARCLQHLGQWESARDALAQLHQLQPARVDVMCWLAHVHAQLCEFDAMDRIVARLIAQLRVAAPAADDVPQPFTFATLPLGNDVHRQLLDHAAASIQTAREPLTRVATRRGGRPRIGYLSSDLRHHTVGALLTGFFAAHDRSRFEVYLYDSGRQPASNNDAEHVDHVGSLSDAELTKRLHEADLDILIDLNGPTYGGRPGVLAYRPARMQLGWLGYLSGQQSPWLDGIILDHSLAPADSQWPFSDQVFRLAGSVFPAAEPSSPPRRDRARWQLPDASPVVASFNSSHKLSRSLLECWTEILREVPDALLLVCLAPQAHRGFLRAWESLGGERARLRMLSPMLPEQYLDCMASCDLFLDAFNYQAGATAIDAAMAGLPLLTCPGELPLARLGSSVNRQLGMPDLICNGRRDYVQRAVALLRTPAALAELRQRIIARNQDSALHSAARAADDLQALYQDLLGE</sequence>
<dbReference type="PANTHER" id="PTHR44998">
    <property type="match status" value="1"/>
</dbReference>
<dbReference type="PROSITE" id="PS50005">
    <property type="entry name" value="TPR"/>
    <property type="match status" value="1"/>
</dbReference>
<evidence type="ECO:0000256" key="7">
    <source>
        <dbReference type="ARBA" id="ARBA00022803"/>
    </source>
</evidence>
<comment type="pathway">
    <text evidence="1">Protein modification; protein glycosylation.</text>
</comment>
<evidence type="ECO:0000256" key="4">
    <source>
        <dbReference type="ARBA" id="ARBA00022676"/>
    </source>
</evidence>
<protein>
    <recommendedName>
        <fullName evidence="3">protein O-GlcNAc transferase</fullName>
        <ecNumber evidence="3">2.4.1.255</ecNumber>
    </recommendedName>
</protein>
<organism evidence="10 11">
    <name type="scientific">Stenotrophomonas maltophilia</name>
    <name type="common">Pseudomonas maltophilia</name>
    <name type="synonym">Xanthomonas maltophilia</name>
    <dbReference type="NCBI Taxonomy" id="40324"/>
    <lineage>
        <taxon>Bacteria</taxon>
        <taxon>Pseudomonadati</taxon>
        <taxon>Pseudomonadota</taxon>
        <taxon>Gammaproteobacteria</taxon>
        <taxon>Lysobacterales</taxon>
        <taxon>Lysobacteraceae</taxon>
        <taxon>Stenotrophomonas</taxon>
        <taxon>Stenotrophomonas maltophilia group</taxon>
    </lineage>
</organism>
<comment type="similarity">
    <text evidence="2">Belongs to the glycosyltransferase 41 family. O-GlcNAc transferase subfamily.</text>
</comment>
<dbReference type="PANTHER" id="PTHR44998:SF1">
    <property type="entry name" value="UDP-N-ACETYLGLUCOSAMINE--PEPTIDE N-ACETYLGLUCOSAMINYLTRANSFERASE 110 KDA SUBUNIT"/>
    <property type="match status" value="1"/>
</dbReference>
<keyword evidence="5 10" id="KW-0808">Transferase</keyword>
<dbReference type="InterPro" id="IPR011990">
    <property type="entry name" value="TPR-like_helical_dom_sf"/>
</dbReference>
<keyword evidence="4" id="KW-0328">Glycosyltransferase</keyword>
<dbReference type="Proteomes" id="UP000271705">
    <property type="component" value="Unassembled WGS sequence"/>
</dbReference>
<evidence type="ECO:0000256" key="6">
    <source>
        <dbReference type="ARBA" id="ARBA00022737"/>
    </source>
</evidence>
<evidence type="ECO:0000313" key="10">
    <source>
        <dbReference type="EMBL" id="RTQ88774.1"/>
    </source>
</evidence>
<dbReference type="Gene3D" id="3.40.50.2000">
    <property type="entry name" value="Glycogen Phosphorylase B"/>
    <property type="match status" value="1"/>
</dbReference>
<evidence type="ECO:0000256" key="5">
    <source>
        <dbReference type="ARBA" id="ARBA00022679"/>
    </source>
</evidence>
<reference evidence="10 11" key="1">
    <citation type="submission" date="2018-12" db="EMBL/GenBank/DDBJ databases">
        <authorList>
            <person name="Kartti S."/>
            <person name="Manni A."/>
            <person name="Chemao El Fihri M.W."/>
            <person name="Laamarti M."/>
            <person name="Temsamani L."/>
            <person name="El Jamali J.E."/>
            <person name="Ouadghiri M."/>
            <person name="Ibrahimi A."/>
            <person name="Filati-Maltouf A."/>
        </authorList>
    </citation>
    <scope>NUCLEOTIDE SEQUENCE [LARGE SCALE GENOMIC DNA]</scope>
    <source>
        <strain evidence="10 11">MDMC339</strain>
    </source>
</reference>
<dbReference type="Pfam" id="PF13181">
    <property type="entry name" value="TPR_8"/>
    <property type="match status" value="2"/>
</dbReference>
<keyword evidence="6" id="KW-0677">Repeat</keyword>
<dbReference type="Pfam" id="PF13844">
    <property type="entry name" value="Glyco_transf_41"/>
    <property type="match status" value="2"/>
</dbReference>